<proteinExistence type="predicted"/>
<accession>A0A1R2CIV8</accession>
<keyword evidence="2" id="KW-1185">Reference proteome</keyword>
<organism evidence="1 2">
    <name type="scientific">Stentor coeruleus</name>
    <dbReference type="NCBI Taxonomy" id="5963"/>
    <lineage>
        <taxon>Eukaryota</taxon>
        <taxon>Sar</taxon>
        <taxon>Alveolata</taxon>
        <taxon>Ciliophora</taxon>
        <taxon>Postciliodesmatophora</taxon>
        <taxon>Heterotrichea</taxon>
        <taxon>Heterotrichida</taxon>
        <taxon>Stentoridae</taxon>
        <taxon>Stentor</taxon>
    </lineage>
</organism>
<comment type="caution">
    <text evidence="1">The sequence shown here is derived from an EMBL/GenBank/DDBJ whole genome shotgun (WGS) entry which is preliminary data.</text>
</comment>
<sequence>MLSENQYFKAKSFLKVYKDSLDCLREISAKKSFESSTATFYDKVNGAVNSKQFAFDESGNLVKAGNVRSSYFYRLNELFESKVLPKVVVSDSYPQVSAGLSSVIDSLKKEIETLKKEA</sequence>
<gene>
    <name evidence="1" type="ORF">SteCoe_9042</name>
</gene>
<dbReference type="AlphaFoldDB" id="A0A1R2CIV8"/>
<evidence type="ECO:0000313" key="1">
    <source>
        <dbReference type="EMBL" id="OMJ88933.1"/>
    </source>
</evidence>
<evidence type="ECO:0000313" key="2">
    <source>
        <dbReference type="Proteomes" id="UP000187209"/>
    </source>
</evidence>
<dbReference type="EMBL" id="MPUH01000138">
    <property type="protein sequence ID" value="OMJ88933.1"/>
    <property type="molecule type" value="Genomic_DNA"/>
</dbReference>
<dbReference type="Proteomes" id="UP000187209">
    <property type="component" value="Unassembled WGS sequence"/>
</dbReference>
<dbReference type="OrthoDB" id="319944at2759"/>
<reference evidence="1 2" key="1">
    <citation type="submission" date="2016-11" db="EMBL/GenBank/DDBJ databases">
        <title>The macronuclear genome of Stentor coeruleus: a giant cell with tiny introns.</title>
        <authorList>
            <person name="Slabodnick M."/>
            <person name="Ruby J.G."/>
            <person name="Reiff S.B."/>
            <person name="Swart E.C."/>
            <person name="Gosai S."/>
            <person name="Prabakaran S."/>
            <person name="Witkowska E."/>
            <person name="Larue G.E."/>
            <person name="Fisher S."/>
            <person name="Freeman R.M."/>
            <person name="Gunawardena J."/>
            <person name="Chu W."/>
            <person name="Stover N.A."/>
            <person name="Gregory B.D."/>
            <person name="Nowacki M."/>
            <person name="Derisi J."/>
            <person name="Roy S.W."/>
            <person name="Marshall W.F."/>
            <person name="Sood P."/>
        </authorList>
    </citation>
    <scope>NUCLEOTIDE SEQUENCE [LARGE SCALE GENOMIC DNA]</scope>
    <source>
        <strain evidence="1">WM001</strain>
    </source>
</reference>
<protein>
    <submittedName>
        <fullName evidence="1">Uncharacterized protein</fullName>
    </submittedName>
</protein>
<name>A0A1R2CIV8_9CILI</name>